<proteinExistence type="predicted"/>
<evidence type="ECO:0000313" key="4">
    <source>
        <dbReference type="Proteomes" id="UP000481153"/>
    </source>
</evidence>
<organism evidence="3 4">
    <name type="scientific">Aphanomyces euteiches</name>
    <dbReference type="NCBI Taxonomy" id="100861"/>
    <lineage>
        <taxon>Eukaryota</taxon>
        <taxon>Sar</taxon>
        <taxon>Stramenopiles</taxon>
        <taxon>Oomycota</taxon>
        <taxon>Saprolegniomycetes</taxon>
        <taxon>Saprolegniales</taxon>
        <taxon>Verrucalvaceae</taxon>
        <taxon>Aphanomyces</taxon>
    </lineage>
</organism>
<dbReference type="AlphaFoldDB" id="A0A6G0WB91"/>
<gene>
    <name evidence="3" type="ORF">Ae201684_017076</name>
</gene>
<dbReference type="InterPro" id="IPR011990">
    <property type="entry name" value="TPR-like_helical_dom_sf"/>
</dbReference>
<dbReference type="Gene3D" id="1.25.40.10">
    <property type="entry name" value="Tetratricopeptide repeat domain"/>
    <property type="match status" value="2"/>
</dbReference>
<protein>
    <submittedName>
        <fullName evidence="3">Uncharacterized protein</fullName>
    </submittedName>
</protein>
<keyword evidence="2" id="KW-0802">TPR repeat</keyword>
<evidence type="ECO:0000256" key="2">
    <source>
        <dbReference type="ARBA" id="ARBA00022803"/>
    </source>
</evidence>
<accession>A0A6G0WB91</accession>
<dbReference type="Proteomes" id="UP000481153">
    <property type="component" value="Unassembled WGS sequence"/>
</dbReference>
<keyword evidence="1" id="KW-0677">Repeat</keyword>
<keyword evidence="4" id="KW-1185">Reference proteome</keyword>
<reference evidence="3 4" key="1">
    <citation type="submission" date="2019-07" db="EMBL/GenBank/DDBJ databases">
        <title>Genomics analysis of Aphanomyces spp. identifies a new class of oomycete effector associated with host adaptation.</title>
        <authorList>
            <person name="Gaulin E."/>
        </authorList>
    </citation>
    <scope>NUCLEOTIDE SEQUENCE [LARGE SCALE GENOMIC DNA]</scope>
    <source>
        <strain evidence="3 4">ATCC 201684</strain>
    </source>
</reference>
<name>A0A6G0WB91_9STRA</name>
<evidence type="ECO:0000256" key="1">
    <source>
        <dbReference type="ARBA" id="ARBA00022737"/>
    </source>
</evidence>
<sequence length="779" mass="89662">MEPPEESTKPIGVTLAFVHAFVEHQGGRDAFEKLTTADVCSSFVLPFTNSTKLSLVDHVAQDPTYGSDYVRPAQWFISHAWTYQFLDVIDALDYFFTENGLADTTAFWFCMFNNNQHEIQDNQRDSSYWFDIFYSSLTSIGNVVMVLSPWNNPETLTRMWCVFEVYASIMANARFEVALGKMQKEEFLKEIVQQDNAFFRMLARIKSETSETKVEADREFIEAKIRADIGFSRLDRMVFEVMESWIFRTLETQSNLPTNAPAMQAKYLEALGSIHLNARRYPQAKEHFTRANDIWHQENTPDKWRSQSEVAIAMAVCQEPRSEWEPLFQEALEHQEIELGSDHRDTAITLGYYGVALGEYNEYSRATELIKRAYESQQKTSANDVMMAIDCCLNIGKMCMFQSNYIEAAKWLEQGYEQSCLVFGPDYKSSLMLRNHLAIVYGVHSRYEDCLNMLLESYNSSVRTFGPDHIDTWQVLSKSVTVYCSLGQYDQMERVLLQCREKFKATEGLDTQWYLKCERDLGKLYYFREEYERAAPLIEMAYRELFAKKNFLVFHTIYDLYHLKLKTHGLDTLEDLAAYEKILEDSSCTDETWKAHPCRGCFVLVRGRRFVCAECPTDSRWYCAPCVADKKCLCHLNDTSTNKDCGCCPGRPRGRNTTRPLKHIKLTATNTTLTIAKNEFNRPARSSRAVLFHKAPKKPQVDFAGLKSTRNLLRLALPGVKLSDQTAKASSIYTKRTTVAEYTPPKRVLIAVPKLPSEPEPGAVFVWLYTTDSSIYDCL</sequence>
<dbReference type="PANTHER" id="PTHR45641">
    <property type="entry name" value="TETRATRICOPEPTIDE REPEAT PROTEIN (AFU_ORTHOLOGUE AFUA_6G03870)"/>
    <property type="match status" value="1"/>
</dbReference>
<comment type="caution">
    <text evidence="3">The sequence shown here is derived from an EMBL/GenBank/DDBJ whole genome shotgun (WGS) entry which is preliminary data.</text>
</comment>
<dbReference type="VEuPathDB" id="FungiDB:AeMF1_020205"/>
<dbReference type="SUPFAM" id="SSF48452">
    <property type="entry name" value="TPR-like"/>
    <property type="match status" value="2"/>
</dbReference>
<evidence type="ECO:0000313" key="3">
    <source>
        <dbReference type="EMBL" id="KAF0724177.1"/>
    </source>
</evidence>
<dbReference type="EMBL" id="VJMJ01000278">
    <property type="protein sequence ID" value="KAF0724177.1"/>
    <property type="molecule type" value="Genomic_DNA"/>
</dbReference>